<dbReference type="GO" id="GO:0005819">
    <property type="term" value="C:spindle"/>
    <property type="evidence" value="ECO:0007669"/>
    <property type="project" value="TreeGrafter"/>
</dbReference>
<accession>A0AA36FAI1</accession>
<dbReference type="EMBL" id="OX597824">
    <property type="protein sequence ID" value="CAI9730402.1"/>
    <property type="molecule type" value="Genomic_DNA"/>
</dbReference>
<dbReference type="GO" id="GO:0005814">
    <property type="term" value="C:centriole"/>
    <property type="evidence" value="ECO:0007669"/>
    <property type="project" value="TreeGrafter"/>
</dbReference>
<dbReference type="InterPro" id="IPR029774">
    <property type="entry name" value="CSAP"/>
</dbReference>
<dbReference type="AlphaFoldDB" id="A0AA36FAI1"/>
<evidence type="ECO:0000313" key="2">
    <source>
        <dbReference type="EMBL" id="CAI9730402.1"/>
    </source>
</evidence>
<dbReference type="PANTHER" id="PTHR31022">
    <property type="entry name" value="CENTRIOLE, CILIA AND SPINDLE-ASSOCIATED PROTEIN"/>
    <property type="match status" value="1"/>
</dbReference>
<reference evidence="2" key="1">
    <citation type="submission" date="2023-08" db="EMBL/GenBank/DDBJ databases">
        <authorList>
            <person name="Alioto T."/>
            <person name="Alioto T."/>
            <person name="Gomez Garrido J."/>
        </authorList>
    </citation>
    <scope>NUCLEOTIDE SEQUENCE</scope>
</reference>
<feature type="compositionally biased region" description="Basic and acidic residues" evidence="1">
    <location>
        <begin position="162"/>
        <end position="173"/>
    </location>
</feature>
<feature type="region of interest" description="Disordered" evidence="1">
    <location>
        <begin position="144"/>
        <end position="192"/>
    </location>
</feature>
<dbReference type="Proteomes" id="UP001162480">
    <property type="component" value="Chromosome 11"/>
</dbReference>
<evidence type="ECO:0000256" key="1">
    <source>
        <dbReference type="SAM" id="MobiDB-lite"/>
    </source>
</evidence>
<dbReference type="GO" id="GO:0008017">
    <property type="term" value="F:microtubule binding"/>
    <property type="evidence" value="ECO:0007669"/>
    <property type="project" value="TreeGrafter"/>
</dbReference>
<evidence type="ECO:0000313" key="3">
    <source>
        <dbReference type="Proteomes" id="UP001162480"/>
    </source>
</evidence>
<sequence length="316" mass="36378">MHILNEYRFERSDIATKHSHFKHFTTQNFGISFLLISWLVVADLNLSHGHIADILLQASKMKSEYERQFSPVDPEICEIIYEANKHFRTLRRKHEYEHTPLGINNYKNNMQDGEESGQQLPFLKKLMRRSNSTERLTYTGYYHTKKHPRRSKSADRSLMYQKYDRKVAEEPKLTRTSAKTESQEKTNSGKPKIRIKLPPFVAYGSGCSGREMGDLKTHNVNATSQPSKNVIQPALLNGVIRADRLKPTETANRARSPSPLTDMERSHHSDTVDFITLSDLQPLLTNWYQKVSSTIKTLAFLAPHFVEADLSNMDIS</sequence>
<gene>
    <name evidence="2" type="ORF">OCTVUL_1B017062</name>
</gene>
<dbReference type="GO" id="GO:0036064">
    <property type="term" value="C:ciliary basal body"/>
    <property type="evidence" value="ECO:0007669"/>
    <property type="project" value="TreeGrafter"/>
</dbReference>
<keyword evidence="3" id="KW-1185">Reference proteome</keyword>
<dbReference type="GO" id="GO:1901673">
    <property type="term" value="P:regulation of mitotic spindle assembly"/>
    <property type="evidence" value="ECO:0007669"/>
    <property type="project" value="TreeGrafter"/>
</dbReference>
<proteinExistence type="predicted"/>
<dbReference type="GO" id="GO:0035869">
    <property type="term" value="C:ciliary transition zone"/>
    <property type="evidence" value="ECO:0007669"/>
    <property type="project" value="TreeGrafter"/>
</dbReference>
<name>A0AA36FAI1_OCTVU</name>
<protein>
    <submittedName>
        <fullName evidence="2">XP_029643058.1uncharacterized protein LOC115217489</fullName>
    </submittedName>
</protein>
<dbReference type="PANTHER" id="PTHR31022:SF4">
    <property type="entry name" value="CENTRIOLE, CILIA AND SPINDLE-ASSOCIATED PROTEIN"/>
    <property type="match status" value="1"/>
</dbReference>
<feature type="compositionally biased region" description="Polar residues" evidence="1">
    <location>
        <begin position="174"/>
        <end position="189"/>
    </location>
</feature>
<organism evidence="2 3">
    <name type="scientific">Octopus vulgaris</name>
    <name type="common">Common octopus</name>
    <dbReference type="NCBI Taxonomy" id="6645"/>
    <lineage>
        <taxon>Eukaryota</taxon>
        <taxon>Metazoa</taxon>
        <taxon>Spiralia</taxon>
        <taxon>Lophotrochozoa</taxon>
        <taxon>Mollusca</taxon>
        <taxon>Cephalopoda</taxon>
        <taxon>Coleoidea</taxon>
        <taxon>Octopodiformes</taxon>
        <taxon>Octopoda</taxon>
        <taxon>Incirrata</taxon>
        <taxon>Octopodidae</taxon>
        <taxon>Octopus</taxon>
    </lineage>
</organism>